<dbReference type="InterPro" id="IPR008966">
    <property type="entry name" value="Adhesion_dom_sf"/>
</dbReference>
<keyword evidence="1" id="KW-0732">Signal</keyword>
<comment type="caution">
    <text evidence="2">The sequence shown here is derived from an EMBL/GenBank/DDBJ whole genome shotgun (WGS) entry which is preliminary data.</text>
</comment>
<dbReference type="EMBL" id="JAPNMI010000001">
    <property type="protein sequence ID" value="MCY0788330.1"/>
    <property type="molecule type" value="Genomic_DNA"/>
</dbReference>
<proteinExistence type="predicted"/>
<dbReference type="Proteomes" id="UP001076655">
    <property type="component" value="Unassembled WGS sequence"/>
</dbReference>
<feature type="signal peptide" evidence="1">
    <location>
        <begin position="1"/>
        <end position="23"/>
    </location>
</feature>
<reference evidence="2" key="1">
    <citation type="submission" date="2022-08" db="EMBL/GenBank/DDBJ databases">
        <authorList>
            <person name="Dale J.L."/>
        </authorList>
    </citation>
    <scope>NUCLEOTIDE SEQUENCE</scope>
    <source>
        <strain evidence="2">2022EL-00758</strain>
    </source>
</reference>
<accession>A0A9Q4CJV9</accession>
<dbReference type="Gene3D" id="2.60.40.1090">
    <property type="entry name" value="Fimbrial-type adhesion domain"/>
    <property type="match status" value="1"/>
</dbReference>
<evidence type="ECO:0000313" key="2">
    <source>
        <dbReference type="EMBL" id="MCY0788330.1"/>
    </source>
</evidence>
<dbReference type="GO" id="GO:0009289">
    <property type="term" value="C:pilus"/>
    <property type="evidence" value="ECO:0007669"/>
    <property type="project" value="InterPro"/>
</dbReference>
<evidence type="ECO:0000313" key="3">
    <source>
        <dbReference type="Proteomes" id="UP001076655"/>
    </source>
</evidence>
<organism evidence="2 3">
    <name type="scientific">Morganella morganii</name>
    <name type="common">Proteus morganii</name>
    <dbReference type="NCBI Taxonomy" id="582"/>
    <lineage>
        <taxon>Bacteria</taxon>
        <taxon>Pseudomonadati</taxon>
        <taxon>Pseudomonadota</taxon>
        <taxon>Gammaproteobacteria</taxon>
        <taxon>Enterobacterales</taxon>
        <taxon>Morganellaceae</taxon>
        <taxon>Morganella</taxon>
    </lineage>
</organism>
<sequence>MSVKKTLLIASVVATSFSGNVFAAENVNTTGMIHFKGQFIDSTCQVETNNENKTEGTVQLGTWMTQAFSKSGEKTEATPFTIGLS</sequence>
<protein>
    <recommendedName>
        <fullName evidence="4">Fimbrial protein</fullName>
    </recommendedName>
</protein>
<dbReference type="RefSeq" id="WP_260248737.1">
    <property type="nucleotide sequence ID" value="NZ_JALMEJ010000002.1"/>
</dbReference>
<gene>
    <name evidence="2" type="ORF">N0392_01325</name>
</gene>
<evidence type="ECO:0008006" key="4">
    <source>
        <dbReference type="Google" id="ProtNLM"/>
    </source>
</evidence>
<evidence type="ECO:0000256" key="1">
    <source>
        <dbReference type="SAM" id="SignalP"/>
    </source>
</evidence>
<dbReference type="SUPFAM" id="SSF49401">
    <property type="entry name" value="Bacterial adhesins"/>
    <property type="match status" value="1"/>
</dbReference>
<dbReference type="InterPro" id="IPR036937">
    <property type="entry name" value="Adhesion_dom_fimbrial_sf"/>
</dbReference>
<name>A0A9Q4CJV9_MORMO</name>
<dbReference type="GO" id="GO:0007155">
    <property type="term" value="P:cell adhesion"/>
    <property type="evidence" value="ECO:0007669"/>
    <property type="project" value="InterPro"/>
</dbReference>
<dbReference type="AlphaFoldDB" id="A0A9Q4CJV9"/>
<feature type="chain" id="PRO_5040284341" description="Fimbrial protein" evidence="1">
    <location>
        <begin position="24"/>
        <end position="85"/>
    </location>
</feature>